<evidence type="ECO:0000313" key="2">
    <source>
        <dbReference type="Proteomes" id="UP000276133"/>
    </source>
</evidence>
<dbReference type="AlphaFoldDB" id="A0A3M7S0D2"/>
<comment type="caution">
    <text evidence="1">The sequence shown here is derived from an EMBL/GenBank/DDBJ whole genome shotgun (WGS) entry which is preliminary data.</text>
</comment>
<evidence type="ECO:0000313" key="1">
    <source>
        <dbReference type="EMBL" id="RNA29088.1"/>
    </source>
</evidence>
<dbReference type="Proteomes" id="UP000276133">
    <property type="component" value="Unassembled WGS sequence"/>
</dbReference>
<proteinExistence type="predicted"/>
<reference evidence="1 2" key="1">
    <citation type="journal article" date="2018" name="Sci. Rep.">
        <title>Genomic signatures of local adaptation to the degree of environmental predictability in rotifers.</title>
        <authorList>
            <person name="Franch-Gras L."/>
            <person name="Hahn C."/>
            <person name="Garcia-Roger E.M."/>
            <person name="Carmona M.J."/>
            <person name="Serra M."/>
            <person name="Gomez A."/>
        </authorList>
    </citation>
    <scope>NUCLEOTIDE SEQUENCE [LARGE SCALE GENOMIC DNA]</scope>
    <source>
        <strain evidence="1">HYR1</strain>
    </source>
</reference>
<gene>
    <name evidence="1" type="ORF">BpHYR1_049279</name>
</gene>
<keyword evidence="2" id="KW-1185">Reference proteome</keyword>
<dbReference type="EMBL" id="REGN01002278">
    <property type="protein sequence ID" value="RNA29088.1"/>
    <property type="molecule type" value="Genomic_DNA"/>
</dbReference>
<name>A0A3M7S0D2_BRAPC</name>
<organism evidence="1 2">
    <name type="scientific">Brachionus plicatilis</name>
    <name type="common">Marine rotifer</name>
    <name type="synonym">Brachionus muelleri</name>
    <dbReference type="NCBI Taxonomy" id="10195"/>
    <lineage>
        <taxon>Eukaryota</taxon>
        <taxon>Metazoa</taxon>
        <taxon>Spiralia</taxon>
        <taxon>Gnathifera</taxon>
        <taxon>Rotifera</taxon>
        <taxon>Eurotatoria</taxon>
        <taxon>Monogononta</taxon>
        <taxon>Pseudotrocha</taxon>
        <taxon>Ploima</taxon>
        <taxon>Brachionidae</taxon>
        <taxon>Brachionus</taxon>
    </lineage>
</organism>
<accession>A0A3M7S0D2</accession>
<protein>
    <submittedName>
        <fullName evidence="1">Uncharacterized protein</fullName>
    </submittedName>
</protein>
<sequence>MALRLDPRTRPNGLDPRTRPNVWKKFSNQSLVYRMELEIFSNLGASTQRSCRPLICCINAIKLRISSAHFTPNFQATLELFLAHAICSIIMYI</sequence>